<reference evidence="2" key="1">
    <citation type="submission" date="2019-04" db="EMBL/GenBank/DDBJ databases">
        <title>Genome assembly of Zosterops borbonicus 15179.</title>
        <authorList>
            <person name="Leroy T."/>
            <person name="Anselmetti Y."/>
            <person name="Tilak M.-K."/>
            <person name="Nabholz B."/>
        </authorList>
    </citation>
    <scope>NUCLEOTIDE SEQUENCE</scope>
    <source>
        <strain evidence="2">HGM_15179</strain>
        <tissue evidence="2">Muscle</tissue>
    </source>
</reference>
<comment type="caution">
    <text evidence="2">The sequence shown here is derived from an EMBL/GenBank/DDBJ whole genome shotgun (WGS) entry which is preliminary data.</text>
</comment>
<organism evidence="2 3">
    <name type="scientific">Zosterops borbonicus</name>
    <dbReference type="NCBI Taxonomy" id="364589"/>
    <lineage>
        <taxon>Eukaryota</taxon>
        <taxon>Metazoa</taxon>
        <taxon>Chordata</taxon>
        <taxon>Craniata</taxon>
        <taxon>Vertebrata</taxon>
        <taxon>Euteleostomi</taxon>
        <taxon>Archelosauria</taxon>
        <taxon>Archosauria</taxon>
        <taxon>Dinosauria</taxon>
        <taxon>Saurischia</taxon>
        <taxon>Theropoda</taxon>
        <taxon>Coelurosauria</taxon>
        <taxon>Aves</taxon>
        <taxon>Neognathae</taxon>
        <taxon>Neoaves</taxon>
        <taxon>Telluraves</taxon>
        <taxon>Australaves</taxon>
        <taxon>Passeriformes</taxon>
        <taxon>Sylvioidea</taxon>
        <taxon>Zosteropidae</taxon>
        <taxon>Zosterops</taxon>
    </lineage>
</organism>
<evidence type="ECO:0000313" key="2">
    <source>
        <dbReference type="EMBL" id="TRZ05837.1"/>
    </source>
</evidence>
<accession>A0A8K1D6A3</accession>
<evidence type="ECO:0000313" key="3">
    <source>
        <dbReference type="Proteomes" id="UP000796761"/>
    </source>
</evidence>
<gene>
    <name evidence="2" type="ORF">HGM15179_021270</name>
</gene>
<sequence length="148" mass="16482">MGIQGRCRDPPTAHGGGAHTRVGECLEEAVIQWKTQWRERALASRLEQPVIGGLHPMEEWLLSWELGERISVCAPPTIGCEVQFVGVQDISLDDLRPGKENLSPGQGGVEPVQGGWKPWHRAQEDTEFDLSPWEKLPALGEELQITRK</sequence>
<name>A0A8K1D6A3_9PASS</name>
<dbReference type="EMBL" id="SWJQ01003296">
    <property type="protein sequence ID" value="TRZ05837.1"/>
    <property type="molecule type" value="Genomic_DNA"/>
</dbReference>
<protein>
    <submittedName>
        <fullName evidence="2">Uncharacterized protein</fullName>
    </submittedName>
</protein>
<evidence type="ECO:0000256" key="1">
    <source>
        <dbReference type="SAM" id="MobiDB-lite"/>
    </source>
</evidence>
<keyword evidence="3" id="KW-1185">Reference proteome</keyword>
<dbReference type="Proteomes" id="UP000796761">
    <property type="component" value="Unassembled WGS sequence"/>
</dbReference>
<dbReference type="AlphaFoldDB" id="A0A8K1D6A3"/>
<feature type="region of interest" description="Disordered" evidence="1">
    <location>
        <begin position="96"/>
        <end position="116"/>
    </location>
</feature>
<proteinExistence type="predicted"/>